<evidence type="ECO:0000256" key="4">
    <source>
        <dbReference type="ARBA" id="ARBA00022982"/>
    </source>
</evidence>
<keyword evidence="5 6" id="KW-0408">Iron</keyword>
<dbReference type="GO" id="GO:0009055">
    <property type="term" value="F:electron transfer activity"/>
    <property type="evidence" value="ECO:0007669"/>
    <property type="project" value="InterPro"/>
</dbReference>
<proteinExistence type="predicted"/>
<organism evidence="8 9">
    <name type="scientific">Aerolutibacter ruishenii</name>
    <dbReference type="NCBI Taxonomy" id="686800"/>
    <lineage>
        <taxon>Bacteria</taxon>
        <taxon>Pseudomonadati</taxon>
        <taxon>Pseudomonadota</taxon>
        <taxon>Gammaproteobacteria</taxon>
        <taxon>Lysobacterales</taxon>
        <taxon>Lysobacteraceae</taxon>
        <taxon>Aerolutibacter</taxon>
    </lineage>
</organism>
<reference evidence="8 9" key="1">
    <citation type="journal article" date="2015" name="Stand. Genomic Sci.">
        <title>Genomic Encyclopedia of Bacterial and Archaeal Type Strains, Phase III: the genomes of soil and plant-associated and newly described type strains.</title>
        <authorList>
            <person name="Whitman W.B."/>
            <person name="Woyke T."/>
            <person name="Klenk H.P."/>
            <person name="Zhou Y."/>
            <person name="Lilburn T.G."/>
            <person name="Beck B.J."/>
            <person name="De Vos P."/>
            <person name="Vandamme P."/>
            <person name="Eisen J.A."/>
            <person name="Garrity G."/>
            <person name="Hugenholtz P."/>
            <person name="Kyrpides N.C."/>
        </authorList>
    </citation>
    <scope>NUCLEOTIDE SEQUENCE [LARGE SCALE GENOMIC DNA]</scope>
    <source>
        <strain evidence="8 9">CGMCC 1.10136</strain>
    </source>
</reference>
<dbReference type="PRINTS" id="PR00605">
    <property type="entry name" value="CYTCHROMECIC"/>
</dbReference>
<dbReference type="Gene3D" id="1.10.760.10">
    <property type="entry name" value="Cytochrome c-like domain"/>
    <property type="match status" value="1"/>
</dbReference>
<dbReference type="PROSITE" id="PS51007">
    <property type="entry name" value="CYTC"/>
    <property type="match status" value="1"/>
</dbReference>
<comment type="caution">
    <text evidence="8">The sequence shown here is derived from an EMBL/GenBank/DDBJ whole genome shotgun (WGS) entry which is preliminary data.</text>
</comment>
<dbReference type="Proteomes" id="UP000316471">
    <property type="component" value="Unassembled WGS sequence"/>
</dbReference>
<evidence type="ECO:0000256" key="6">
    <source>
        <dbReference type="PROSITE-ProRule" id="PRU00433"/>
    </source>
</evidence>
<dbReference type="EMBL" id="VLKP01000004">
    <property type="protein sequence ID" value="TWI11958.1"/>
    <property type="molecule type" value="Genomic_DNA"/>
</dbReference>
<keyword evidence="4" id="KW-0249">Electron transport</keyword>
<evidence type="ECO:0000256" key="5">
    <source>
        <dbReference type="ARBA" id="ARBA00023004"/>
    </source>
</evidence>
<evidence type="ECO:0000259" key="7">
    <source>
        <dbReference type="PROSITE" id="PS51007"/>
    </source>
</evidence>
<name>A0A562LWR1_9GAMM</name>
<evidence type="ECO:0000256" key="1">
    <source>
        <dbReference type="ARBA" id="ARBA00022448"/>
    </source>
</evidence>
<keyword evidence="1" id="KW-0813">Transport</keyword>
<keyword evidence="3 6" id="KW-0479">Metal-binding</keyword>
<dbReference type="GO" id="GO:0005506">
    <property type="term" value="F:iron ion binding"/>
    <property type="evidence" value="ECO:0007669"/>
    <property type="project" value="InterPro"/>
</dbReference>
<evidence type="ECO:0000256" key="2">
    <source>
        <dbReference type="ARBA" id="ARBA00022617"/>
    </source>
</evidence>
<sequence>MAVALAFAGTATAANPPGSADLEAGRTIFETVCAACHGPNGTLPADSPLRATMNPPPADLADPLFNSREPAPDWEMVVRHGGHSMGLSEQMPAQGGALSEADVRNVVAYVKTLADTSDYPPGELNFFLPIRTKKAFPEDEVVWKSRYTDRPGRDEFRNVLEVEKRVGKRGQWLMEVIHADNGVESEITEVEVGYKHVLAWNARKASILSGAVVVAFPTDGSSEALAPYLAWGRQWSDRWITQASARTTVPFDHPDEGQLELTAVAHYKWTPWPRRVFGAMELTATTPFQDDGGDRVKFSAVPQVRIGLTRGGHVALNLGVEVPLSDQPYDYRFHLNLLWDFADGSFFKGW</sequence>
<keyword evidence="2 6" id="KW-0349">Heme</keyword>
<dbReference type="SUPFAM" id="SSF46626">
    <property type="entry name" value="Cytochrome c"/>
    <property type="match status" value="1"/>
</dbReference>
<dbReference type="OrthoDB" id="9811281at2"/>
<dbReference type="GO" id="GO:0020037">
    <property type="term" value="F:heme binding"/>
    <property type="evidence" value="ECO:0007669"/>
    <property type="project" value="InterPro"/>
</dbReference>
<dbReference type="InterPro" id="IPR036909">
    <property type="entry name" value="Cyt_c-like_dom_sf"/>
</dbReference>
<feature type="domain" description="Cytochrome c" evidence="7">
    <location>
        <begin position="20"/>
        <end position="114"/>
    </location>
</feature>
<dbReference type="InterPro" id="IPR009056">
    <property type="entry name" value="Cyt_c-like_dom"/>
</dbReference>
<dbReference type="InterPro" id="IPR008168">
    <property type="entry name" value="Cyt_C_IC"/>
</dbReference>
<evidence type="ECO:0000313" key="9">
    <source>
        <dbReference type="Proteomes" id="UP000316471"/>
    </source>
</evidence>
<dbReference type="Pfam" id="PF00034">
    <property type="entry name" value="Cytochrom_C"/>
    <property type="match status" value="1"/>
</dbReference>
<protein>
    <submittedName>
        <fullName evidence="8">Cytochrome c553</fullName>
    </submittedName>
</protein>
<dbReference type="RefSeq" id="WP_158636285.1">
    <property type="nucleotide sequence ID" value="NZ_VLKP01000004.1"/>
</dbReference>
<accession>A0A562LWR1</accession>
<keyword evidence="9" id="KW-1185">Reference proteome</keyword>
<evidence type="ECO:0000313" key="8">
    <source>
        <dbReference type="EMBL" id="TWI11958.1"/>
    </source>
</evidence>
<gene>
    <name evidence="8" type="ORF">IP93_01239</name>
</gene>
<evidence type="ECO:0000256" key="3">
    <source>
        <dbReference type="ARBA" id="ARBA00022723"/>
    </source>
</evidence>
<dbReference type="AlphaFoldDB" id="A0A562LWR1"/>